<protein>
    <recommendedName>
        <fullName evidence="3">tRNA pseudouridine(55) synthase</fullName>
        <ecNumber evidence="3">5.4.99.25</ecNumber>
    </recommendedName>
</protein>
<dbReference type="GO" id="GO:0003723">
    <property type="term" value="F:RNA binding"/>
    <property type="evidence" value="ECO:0007669"/>
    <property type="project" value="InterPro"/>
</dbReference>
<dbReference type="HAMAP" id="MF_01080">
    <property type="entry name" value="TruB_bact"/>
    <property type="match status" value="1"/>
</dbReference>
<gene>
    <name evidence="8" type="ORF">DASC09_063170</name>
</gene>
<reference evidence="8 9" key="1">
    <citation type="journal article" date="2023" name="Elife">
        <title>Identification of key yeast species and microbe-microbe interactions impacting larval growth of Drosophila in the wild.</title>
        <authorList>
            <person name="Mure A."/>
            <person name="Sugiura Y."/>
            <person name="Maeda R."/>
            <person name="Honda K."/>
            <person name="Sakurai N."/>
            <person name="Takahashi Y."/>
            <person name="Watada M."/>
            <person name="Katoh T."/>
            <person name="Gotoh A."/>
            <person name="Gotoh Y."/>
            <person name="Taniguchi I."/>
            <person name="Nakamura K."/>
            <person name="Hayashi T."/>
            <person name="Katayama T."/>
            <person name="Uemura T."/>
            <person name="Hattori Y."/>
        </authorList>
    </citation>
    <scope>NUCLEOTIDE SEQUENCE [LARGE SCALE GENOMIC DNA]</scope>
    <source>
        <strain evidence="8 9">SC-9</strain>
    </source>
</reference>
<dbReference type="PANTHER" id="PTHR13767:SF2">
    <property type="entry name" value="PSEUDOURIDYLATE SYNTHASE TRUB1"/>
    <property type="match status" value="1"/>
</dbReference>
<dbReference type="Proteomes" id="UP001360560">
    <property type="component" value="Unassembled WGS sequence"/>
</dbReference>
<dbReference type="EC" id="5.4.99.25" evidence="3"/>
<evidence type="ECO:0000256" key="6">
    <source>
        <dbReference type="SAM" id="MobiDB-lite"/>
    </source>
</evidence>
<evidence type="ECO:0000256" key="1">
    <source>
        <dbReference type="ARBA" id="ARBA00001166"/>
    </source>
</evidence>
<dbReference type="GO" id="GO:0160148">
    <property type="term" value="F:tRNA pseudouridine(55) synthase activity"/>
    <property type="evidence" value="ECO:0007669"/>
    <property type="project" value="UniProtKB-EC"/>
</dbReference>
<feature type="domain" description="Pseudouridine synthase II N-terminal" evidence="7">
    <location>
        <begin position="75"/>
        <end position="201"/>
    </location>
</feature>
<evidence type="ECO:0000313" key="9">
    <source>
        <dbReference type="Proteomes" id="UP001360560"/>
    </source>
</evidence>
<dbReference type="SUPFAM" id="SSF55120">
    <property type="entry name" value="Pseudouridine synthase"/>
    <property type="match status" value="1"/>
</dbReference>
<keyword evidence="4" id="KW-0819">tRNA processing</keyword>
<proteinExistence type="inferred from homology"/>
<dbReference type="AlphaFoldDB" id="A0AAV5QVV1"/>
<evidence type="ECO:0000256" key="3">
    <source>
        <dbReference type="ARBA" id="ARBA00012787"/>
    </source>
</evidence>
<comment type="caution">
    <text evidence="8">The sequence shown here is derived from an EMBL/GenBank/DDBJ whole genome shotgun (WGS) entry which is preliminary data.</text>
</comment>
<accession>A0AAV5QVV1</accession>
<dbReference type="GO" id="GO:0006400">
    <property type="term" value="P:tRNA modification"/>
    <property type="evidence" value="ECO:0007669"/>
    <property type="project" value="TreeGrafter"/>
</dbReference>
<dbReference type="GO" id="GO:0005634">
    <property type="term" value="C:nucleus"/>
    <property type="evidence" value="ECO:0007669"/>
    <property type="project" value="TreeGrafter"/>
</dbReference>
<sequence>MSNQKEETVAMNGVFAIAKPAGISSAKLLAKVQNLFNSSKVFANDLKIIKETTINNFKQQYPNRNPSRKVYNRVKIKMGHGGTLDVGASGVLVIGVGAGTKKLQSYLNDCIKSYETDAVLGASTTSGDFEGEVLSLNDVRHITKQQVLDTGAKFTGDIVQTPPIFSAIKINGKKLYEYAREGIPLPKPIKERNVKIHELKFDEDSILSTDHSYKLVQPEVDEDGKTIVSKLASISNLNEDQLHFSKQYIEKYKNDNDGKDVEHIKSKPIDDPEYEKEILSESYVPPIIRFSTTVSSGTYIRSLISDIGKALGSSSYMTKLVRSRQGDWRLNENVFTIEDFSKYHEDVWGKVLKSVFDNGAAINLQEVLEKENEEFLKQHPEEAGHVYKFMESDTDEDIQSYHKKFSNNKRKRGTPDDNDADENPKKKQDS</sequence>
<evidence type="ECO:0000259" key="7">
    <source>
        <dbReference type="Pfam" id="PF01509"/>
    </source>
</evidence>
<evidence type="ECO:0000256" key="5">
    <source>
        <dbReference type="ARBA" id="ARBA00023235"/>
    </source>
</evidence>
<dbReference type="Gene3D" id="3.30.2350.10">
    <property type="entry name" value="Pseudouridine synthase"/>
    <property type="match status" value="1"/>
</dbReference>
<keyword evidence="9" id="KW-1185">Reference proteome</keyword>
<evidence type="ECO:0000313" key="8">
    <source>
        <dbReference type="EMBL" id="GMM38978.1"/>
    </source>
</evidence>
<dbReference type="GeneID" id="90076966"/>
<comment type="catalytic activity">
    <reaction evidence="1">
        <text>a uridine in mRNA = a pseudouridine in mRNA</text>
        <dbReference type="Rhea" id="RHEA:56644"/>
        <dbReference type="Rhea" id="RHEA-COMP:14658"/>
        <dbReference type="Rhea" id="RHEA-COMP:14659"/>
        <dbReference type="ChEBI" id="CHEBI:65314"/>
        <dbReference type="ChEBI" id="CHEBI:65315"/>
    </reaction>
</comment>
<feature type="compositionally biased region" description="Basic residues" evidence="6">
    <location>
        <begin position="401"/>
        <end position="412"/>
    </location>
</feature>
<name>A0AAV5QVV1_9ASCO</name>
<feature type="region of interest" description="Disordered" evidence="6">
    <location>
        <begin position="394"/>
        <end position="430"/>
    </location>
</feature>
<dbReference type="Pfam" id="PF01509">
    <property type="entry name" value="TruB_N"/>
    <property type="match status" value="1"/>
</dbReference>
<dbReference type="InterPro" id="IPR014780">
    <property type="entry name" value="tRNA_psdUridine_synth_TruB"/>
</dbReference>
<dbReference type="GO" id="GO:1990481">
    <property type="term" value="P:mRNA pseudouridine synthesis"/>
    <property type="evidence" value="ECO:0007669"/>
    <property type="project" value="TreeGrafter"/>
</dbReference>
<dbReference type="InterPro" id="IPR002501">
    <property type="entry name" value="PsdUridine_synth_N"/>
</dbReference>
<dbReference type="RefSeq" id="XP_064855973.1">
    <property type="nucleotide sequence ID" value="XM_064999901.1"/>
</dbReference>
<evidence type="ECO:0000256" key="2">
    <source>
        <dbReference type="ARBA" id="ARBA00008999"/>
    </source>
</evidence>
<organism evidence="8 9">
    <name type="scientific">Saccharomycopsis crataegensis</name>
    <dbReference type="NCBI Taxonomy" id="43959"/>
    <lineage>
        <taxon>Eukaryota</taxon>
        <taxon>Fungi</taxon>
        <taxon>Dikarya</taxon>
        <taxon>Ascomycota</taxon>
        <taxon>Saccharomycotina</taxon>
        <taxon>Saccharomycetes</taxon>
        <taxon>Saccharomycopsidaceae</taxon>
        <taxon>Saccharomycopsis</taxon>
    </lineage>
</organism>
<dbReference type="PANTHER" id="PTHR13767">
    <property type="entry name" value="TRNA-PSEUDOURIDINE SYNTHASE"/>
    <property type="match status" value="1"/>
</dbReference>
<comment type="similarity">
    <text evidence="2">Belongs to the pseudouridine synthase TruB family.</text>
</comment>
<keyword evidence="5" id="KW-0413">Isomerase</keyword>
<evidence type="ECO:0000256" key="4">
    <source>
        <dbReference type="ARBA" id="ARBA00022694"/>
    </source>
</evidence>
<dbReference type="InterPro" id="IPR020103">
    <property type="entry name" value="PsdUridine_synth_cat_dom_sf"/>
</dbReference>
<dbReference type="EMBL" id="BTFZ01000020">
    <property type="protein sequence ID" value="GMM38978.1"/>
    <property type="molecule type" value="Genomic_DNA"/>
</dbReference>